<dbReference type="RefSeq" id="WP_093370496.1">
    <property type="nucleotide sequence ID" value="NZ_FNCW01000026.1"/>
</dbReference>
<dbReference type="EMBL" id="FNCW01000026">
    <property type="protein sequence ID" value="SDH08036.1"/>
    <property type="molecule type" value="Genomic_DNA"/>
</dbReference>
<reference evidence="1 2" key="1">
    <citation type="submission" date="2016-10" db="EMBL/GenBank/DDBJ databases">
        <authorList>
            <person name="de Groot N.N."/>
        </authorList>
    </citation>
    <scope>NUCLEOTIDE SEQUENCE [LARGE SCALE GENOMIC DNA]</scope>
    <source>
        <strain evidence="1 2">DSM 19803</strain>
    </source>
</reference>
<dbReference type="AlphaFoldDB" id="A0A1G7ZHK8"/>
<organism evidence="1 2">
    <name type="scientific">Psychroflexus sediminis</name>
    <dbReference type="NCBI Taxonomy" id="470826"/>
    <lineage>
        <taxon>Bacteria</taxon>
        <taxon>Pseudomonadati</taxon>
        <taxon>Bacteroidota</taxon>
        <taxon>Flavobacteriia</taxon>
        <taxon>Flavobacteriales</taxon>
        <taxon>Flavobacteriaceae</taxon>
        <taxon>Psychroflexus</taxon>
    </lineage>
</organism>
<keyword evidence="2" id="KW-1185">Reference proteome</keyword>
<accession>A0A1G7ZHK8</accession>
<evidence type="ECO:0000313" key="1">
    <source>
        <dbReference type="EMBL" id="SDH08036.1"/>
    </source>
</evidence>
<name>A0A1G7ZHK8_9FLAO</name>
<evidence type="ECO:0000313" key="2">
    <source>
        <dbReference type="Proteomes" id="UP000199296"/>
    </source>
</evidence>
<dbReference type="OrthoDB" id="1442620at2"/>
<proteinExistence type="predicted"/>
<sequence>MKFENNLSKWNEIAEPVYEKKEINFPNENATLYVKSKNWGITGNHKNTVISTNPVLEFQADSLSEYVFQGFSEIIYKTDNDTLTIYSHYEPTIPSKFDSKIKVEFIKIRNNTEWNELKGKIESNYQIFE</sequence>
<protein>
    <submittedName>
        <fullName evidence="1">Uncharacterized protein</fullName>
    </submittedName>
</protein>
<dbReference type="Proteomes" id="UP000199296">
    <property type="component" value="Unassembled WGS sequence"/>
</dbReference>
<gene>
    <name evidence="1" type="ORF">SAMN04488027_1262</name>
</gene>